<protein>
    <submittedName>
        <fullName evidence="1">Uncharacterized protein</fullName>
    </submittedName>
</protein>
<proteinExistence type="predicted"/>
<keyword evidence="2" id="KW-1185">Reference proteome</keyword>
<comment type="caution">
    <text evidence="1">The sequence shown here is derived from an EMBL/GenBank/DDBJ whole genome shotgun (WGS) entry which is preliminary data.</text>
</comment>
<reference evidence="1" key="1">
    <citation type="submission" date="2020-03" db="EMBL/GenBank/DDBJ databases">
        <title>Draft sequencing of Paenibacilllus sp. S3N08.</title>
        <authorList>
            <person name="Kim D.-U."/>
        </authorList>
    </citation>
    <scope>NUCLEOTIDE SEQUENCE</scope>
    <source>
        <strain evidence="1">S3N08</strain>
    </source>
</reference>
<dbReference type="EMBL" id="JAAOIW010000003">
    <property type="protein sequence ID" value="NHN29945.1"/>
    <property type="molecule type" value="Genomic_DNA"/>
</dbReference>
<evidence type="ECO:0000313" key="1">
    <source>
        <dbReference type="EMBL" id="NHN29945.1"/>
    </source>
</evidence>
<sequence length="78" mass="8779">MHQTTFEVSTVSSKKATKKTTLASSADRYRFNMKVVTSDVCSRCKKCERGRRYLEEMSQPGAIGRGVPCILTRGRAYL</sequence>
<dbReference type="Proteomes" id="UP001165962">
    <property type="component" value="Unassembled WGS sequence"/>
</dbReference>
<gene>
    <name evidence="1" type="ORF">G9U52_08865</name>
</gene>
<evidence type="ECO:0000313" key="2">
    <source>
        <dbReference type="Proteomes" id="UP001165962"/>
    </source>
</evidence>
<organism evidence="1 2">
    <name type="scientific">Paenibacillus agricola</name>
    <dbReference type="NCBI Taxonomy" id="2716264"/>
    <lineage>
        <taxon>Bacteria</taxon>
        <taxon>Bacillati</taxon>
        <taxon>Bacillota</taxon>
        <taxon>Bacilli</taxon>
        <taxon>Bacillales</taxon>
        <taxon>Paenibacillaceae</taxon>
        <taxon>Paenibacillus</taxon>
    </lineage>
</organism>
<accession>A0ABX0J119</accession>
<name>A0ABX0J119_9BACL</name>